<dbReference type="InterPro" id="IPR050221">
    <property type="entry name" value="26S_Proteasome_ATPase"/>
</dbReference>
<reference evidence="5 6" key="1">
    <citation type="submission" date="2021-10" db="EMBL/GenBank/DDBJ databases">
        <title>Anaerobic single-cell dispensing facilitates the cultivation of human gut bacteria.</title>
        <authorList>
            <person name="Afrizal A."/>
        </authorList>
    </citation>
    <scope>NUCLEOTIDE SEQUENCE [LARGE SCALE GENOMIC DNA]</scope>
    <source>
        <strain evidence="5 6">CLA-AA-H276</strain>
    </source>
</reference>
<gene>
    <name evidence="5" type="ORF">LKD36_05930</name>
</gene>
<sequence>MKNMDDYRFQNELEYQLALLESIRKLLLVYEKFYQEETKGDMLPRIGGSILSHQELTRTLQKSHPEFWNHKKEALQELSHIRECGKKSMRENGIVIAMEYVIHAFGLTDFEAFLLILAWASQMDHETGLAVSAMCEYQGGKGPTIHFCTRLYALEEAETIEIKRKCLSRKELLSWLFAGTEAGQRGESLLEKGLHLDDRIFAYLQDYGSVDDELKMYVDYTYHPEPKLWIQQEIQTGISRSIRQKKRIFLFGEQGSGKKYQVAAFCQTFGREILLVRGNTLPDTLCELSMLVQRLKRETVLRGNAILCFADLPEDGGISEHLLQELGEWEEPVFFTSVFKNPTKQHDNRSQTIYMEIPKTTTEERLILWKHVLREEQIPDAFDLLFLSDKYQLTPGAIVISAEEYENRLKMEGKKTEAKWILEACRNRLEHSLGDDAVRIQAQYQWDDLVLPAFQKKMLQDACDQVMCHHQVYHQWKFEEKIAYGRGVSMIFYGPPGTGKTMAAQVMANRLGMELYKVDMAGVMSKYIGESEKKLGNIFRQAAKSQSILFFDEADALFGKRTEQRDSNDKYANASTAYLLQKIEEYEGVMILATNLLQNFDSAFLRRFKYVIEFPFTDITRRRKIWEHVFPAEVPREMLDVEFLAEEYKFSGSQIKNVAVAAAFLAAAKKEKVTMKHVLTGVKRELAKTGKQMIASDFGPYYYLMEEQEE</sequence>
<evidence type="ECO:0000259" key="4">
    <source>
        <dbReference type="SMART" id="SM00382"/>
    </source>
</evidence>
<evidence type="ECO:0000313" key="6">
    <source>
        <dbReference type="Proteomes" id="UP001198220"/>
    </source>
</evidence>
<dbReference type="SMART" id="SM00382">
    <property type="entry name" value="AAA"/>
    <property type="match status" value="2"/>
</dbReference>
<proteinExistence type="inferred from homology"/>
<dbReference type="Proteomes" id="UP001198220">
    <property type="component" value="Unassembled WGS sequence"/>
</dbReference>
<dbReference type="RefSeq" id="WP_308459064.1">
    <property type="nucleotide sequence ID" value="NZ_JAJEPS010000004.1"/>
</dbReference>
<protein>
    <submittedName>
        <fullName evidence="5">ATP-binding protein</fullName>
    </submittedName>
</protein>
<evidence type="ECO:0000256" key="1">
    <source>
        <dbReference type="ARBA" id="ARBA00006914"/>
    </source>
</evidence>
<accession>A0AAE3D9G9</accession>
<dbReference type="AlphaFoldDB" id="A0AAE3D9G9"/>
<dbReference type="Pfam" id="PF00004">
    <property type="entry name" value="AAA"/>
    <property type="match status" value="1"/>
</dbReference>
<dbReference type="InterPro" id="IPR054472">
    <property type="entry name" value="WHD"/>
</dbReference>
<keyword evidence="6" id="KW-1185">Reference proteome</keyword>
<keyword evidence="3 5" id="KW-0067">ATP-binding</keyword>
<dbReference type="Gene3D" id="3.40.50.300">
    <property type="entry name" value="P-loop containing nucleotide triphosphate hydrolases"/>
    <property type="match status" value="1"/>
</dbReference>
<dbReference type="Pfam" id="PF22977">
    <property type="entry name" value="WHD"/>
    <property type="match status" value="1"/>
</dbReference>
<dbReference type="PANTHER" id="PTHR23073">
    <property type="entry name" value="26S PROTEASOME REGULATORY SUBUNIT"/>
    <property type="match status" value="1"/>
</dbReference>
<dbReference type="InterPro" id="IPR003593">
    <property type="entry name" value="AAA+_ATPase"/>
</dbReference>
<organism evidence="5 6">
    <name type="scientific">Hominiventricola filiformis</name>
    <dbReference type="NCBI Taxonomy" id="2885352"/>
    <lineage>
        <taxon>Bacteria</taxon>
        <taxon>Bacillati</taxon>
        <taxon>Bacillota</taxon>
        <taxon>Clostridia</taxon>
        <taxon>Lachnospirales</taxon>
        <taxon>Lachnospiraceae</taxon>
        <taxon>Hominiventricola</taxon>
    </lineage>
</organism>
<comment type="similarity">
    <text evidence="1">Belongs to the AAA ATPase family.</text>
</comment>
<feature type="domain" description="AAA+ ATPase" evidence="4">
    <location>
        <begin position="244"/>
        <end position="359"/>
    </location>
</feature>
<dbReference type="SUPFAM" id="SSF52540">
    <property type="entry name" value="P-loop containing nucleoside triphosphate hydrolases"/>
    <property type="match status" value="2"/>
</dbReference>
<dbReference type="CDD" id="cd19481">
    <property type="entry name" value="RecA-like_protease"/>
    <property type="match status" value="1"/>
</dbReference>
<comment type="caution">
    <text evidence="5">The sequence shown here is derived from an EMBL/GenBank/DDBJ whole genome shotgun (WGS) entry which is preliminary data.</text>
</comment>
<dbReference type="InterPro" id="IPR027417">
    <property type="entry name" value="P-loop_NTPase"/>
</dbReference>
<name>A0AAE3D9G9_9FIRM</name>
<dbReference type="InterPro" id="IPR003959">
    <property type="entry name" value="ATPase_AAA_core"/>
</dbReference>
<dbReference type="GO" id="GO:0016887">
    <property type="term" value="F:ATP hydrolysis activity"/>
    <property type="evidence" value="ECO:0007669"/>
    <property type="project" value="InterPro"/>
</dbReference>
<evidence type="ECO:0000256" key="3">
    <source>
        <dbReference type="ARBA" id="ARBA00022840"/>
    </source>
</evidence>
<dbReference type="GO" id="GO:0005524">
    <property type="term" value="F:ATP binding"/>
    <property type="evidence" value="ECO:0007669"/>
    <property type="project" value="UniProtKB-KW"/>
</dbReference>
<dbReference type="EMBL" id="JAJEPS010000004">
    <property type="protein sequence ID" value="MCC2125718.1"/>
    <property type="molecule type" value="Genomic_DNA"/>
</dbReference>
<evidence type="ECO:0000313" key="5">
    <source>
        <dbReference type="EMBL" id="MCC2125718.1"/>
    </source>
</evidence>
<evidence type="ECO:0000256" key="2">
    <source>
        <dbReference type="ARBA" id="ARBA00022741"/>
    </source>
</evidence>
<feature type="domain" description="AAA+ ATPase" evidence="4">
    <location>
        <begin position="486"/>
        <end position="618"/>
    </location>
</feature>
<keyword evidence="2" id="KW-0547">Nucleotide-binding</keyword>